<evidence type="ECO:0000313" key="2">
    <source>
        <dbReference type="Proteomes" id="UP000251123"/>
    </source>
</evidence>
<protein>
    <submittedName>
        <fullName evidence="1">Uncharacterized protein</fullName>
    </submittedName>
</protein>
<accession>A0A2X1REZ6</accession>
<dbReference type="Proteomes" id="UP000251123">
    <property type="component" value="Unassembled WGS sequence"/>
</dbReference>
<evidence type="ECO:0000313" key="1">
    <source>
        <dbReference type="EMBL" id="SPX54106.1"/>
    </source>
</evidence>
<dbReference type="EMBL" id="UASN01000015">
    <property type="protein sequence ID" value="SPX54106.1"/>
    <property type="molecule type" value="Genomic_DNA"/>
</dbReference>
<proteinExistence type="predicted"/>
<sequence length="88" mass="9941">MGSHDQTRLHRLVRNVVVAVNASHFFNQIFFDLHVETPARRNRLPFALANRHSQPRALQNVGDLRVVDMVANQAIQLAATQRNGGACW</sequence>
<gene>
    <name evidence="1" type="ORF">NCTC9601_01241</name>
</gene>
<organism evidence="1 2">
    <name type="scientific">Klebsiella pneumoniae</name>
    <dbReference type="NCBI Taxonomy" id="573"/>
    <lineage>
        <taxon>Bacteria</taxon>
        <taxon>Pseudomonadati</taxon>
        <taxon>Pseudomonadota</taxon>
        <taxon>Gammaproteobacteria</taxon>
        <taxon>Enterobacterales</taxon>
        <taxon>Enterobacteriaceae</taxon>
        <taxon>Klebsiella/Raoultella group</taxon>
        <taxon>Klebsiella</taxon>
        <taxon>Klebsiella pneumoniae complex</taxon>
    </lineage>
</organism>
<dbReference type="AlphaFoldDB" id="A0A2X1REZ6"/>
<name>A0A2X1REZ6_KLEPN</name>
<reference evidence="1 2" key="1">
    <citation type="submission" date="2018-06" db="EMBL/GenBank/DDBJ databases">
        <authorList>
            <consortium name="Pathogen Informatics"/>
            <person name="Doyle S."/>
        </authorList>
    </citation>
    <scope>NUCLEOTIDE SEQUENCE [LARGE SCALE GENOMIC DNA]</scope>
    <source>
        <strain evidence="1 2">NCTC9601</strain>
    </source>
</reference>